<dbReference type="InterPro" id="IPR006260">
    <property type="entry name" value="TonB/TolA_C"/>
</dbReference>
<comment type="subcellular location">
    <subcellularLocation>
        <location evidence="1">Cell inner membrane</location>
        <topology evidence="1">Single-pass membrane protein</topology>
        <orientation evidence="1">Periplasmic side</orientation>
    </subcellularLocation>
</comment>
<keyword evidence="3" id="KW-0813">Transport</keyword>
<feature type="signal peptide" evidence="10">
    <location>
        <begin position="1"/>
        <end position="17"/>
    </location>
</feature>
<keyword evidence="13" id="KW-1185">Reference proteome</keyword>
<reference evidence="12 13" key="1">
    <citation type="submission" date="2020-05" db="EMBL/GenBank/DDBJ databases">
        <title>Distinct polysaccharide utilization as determinants for interspecies competition between intestinal Prevotella spp.</title>
        <authorList>
            <person name="Galvez E.J.C."/>
            <person name="Iljazovic A."/>
            <person name="Strowig T."/>
        </authorList>
    </citation>
    <scope>NUCLEOTIDE SEQUENCE [LARGE SCALE GENOMIC DNA]</scope>
    <source>
        <strain evidence="12 13">PMUR</strain>
    </source>
</reference>
<dbReference type="PANTHER" id="PTHR33446:SF2">
    <property type="entry name" value="PROTEIN TONB"/>
    <property type="match status" value="1"/>
</dbReference>
<accession>A0ABX2AMS7</accession>
<dbReference type="Proteomes" id="UP000714420">
    <property type="component" value="Unassembled WGS sequence"/>
</dbReference>
<evidence type="ECO:0000256" key="4">
    <source>
        <dbReference type="ARBA" id="ARBA00022475"/>
    </source>
</evidence>
<keyword evidence="5" id="KW-0997">Cell inner membrane</keyword>
<dbReference type="Pfam" id="PF03544">
    <property type="entry name" value="TonB_C"/>
    <property type="match status" value="2"/>
</dbReference>
<dbReference type="Gene3D" id="3.30.1150.10">
    <property type="match status" value="2"/>
</dbReference>
<proteinExistence type="inferred from homology"/>
<keyword evidence="4" id="KW-1003">Cell membrane</keyword>
<dbReference type="InterPro" id="IPR037682">
    <property type="entry name" value="TonB_C"/>
</dbReference>
<evidence type="ECO:0000256" key="8">
    <source>
        <dbReference type="ARBA" id="ARBA00022989"/>
    </source>
</evidence>
<keyword evidence="6" id="KW-0812">Transmembrane</keyword>
<keyword evidence="7" id="KW-0653">Protein transport</keyword>
<evidence type="ECO:0000313" key="12">
    <source>
        <dbReference type="EMBL" id="NPD92493.1"/>
    </source>
</evidence>
<dbReference type="PRINTS" id="PR01374">
    <property type="entry name" value="TONBPROTEIN"/>
</dbReference>
<keyword evidence="8" id="KW-1133">Transmembrane helix</keyword>
<evidence type="ECO:0000256" key="1">
    <source>
        <dbReference type="ARBA" id="ARBA00004383"/>
    </source>
</evidence>
<dbReference type="RefSeq" id="WP_172275825.1">
    <property type="nucleotide sequence ID" value="NZ_CASGMU010000008.1"/>
</dbReference>
<dbReference type="SUPFAM" id="SSF74653">
    <property type="entry name" value="TolA/TonB C-terminal domain"/>
    <property type="match status" value="2"/>
</dbReference>
<protein>
    <submittedName>
        <fullName evidence="12">Energy transducer TonB</fullName>
    </submittedName>
</protein>
<feature type="domain" description="TonB C-terminal" evidence="11">
    <location>
        <begin position="40"/>
        <end position="136"/>
    </location>
</feature>
<evidence type="ECO:0000256" key="6">
    <source>
        <dbReference type="ARBA" id="ARBA00022692"/>
    </source>
</evidence>
<evidence type="ECO:0000256" key="7">
    <source>
        <dbReference type="ARBA" id="ARBA00022927"/>
    </source>
</evidence>
<sequence length="246" mass="26984">MKRILLLLAFMPMFVFAQNATEAQKKNALGTDVQSPMFPGGADAMREYFSKNTKYPEEARSNGVQGRVIIDFIVGVDGSVKDINVVRHIAPALDEEAVRVVKAMPKWIPAKKDGKHVEVKMTLPVVFRLPEKSGTTAEKKPKIFSNPEKLASFPGGKEALMNYLAENVKYPAAAEKQGIKGRVVVSFAIGVDGSVTEAKVLKSVNPLLDEEAVRVVEAMPKWIPAKLNGKPVEVKYSVPITFDFAK</sequence>
<dbReference type="NCBIfam" id="TIGR01352">
    <property type="entry name" value="tonB_Cterm"/>
    <property type="match status" value="2"/>
</dbReference>
<evidence type="ECO:0000259" key="11">
    <source>
        <dbReference type="PROSITE" id="PS52015"/>
    </source>
</evidence>
<name>A0ABX2AMS7_9BACT</name>
<keyword evidence="9" id="KW-0472">Membrane</keyword>
<evidence type="ECO:0000256" key="2">
    <source>
        <dbReference type="ARBA" id="ARBA00006555"/>
    </source>
</evidence>
<comment type="caution">
    <text evidence="12">The sequence shown here is derived from an EMBL/GenBank/DDBJ whole genome shotgun (WGS) entry which is preliminary data.</text>
</comment>
<organism evidence="12 13">
    <name type="scientific">Xylanibacter muris</name>
    <dbReference type="NCBI Taxonomy" id="2736290"/>
    <lineage>
        <taxon>Bacteria</taxon>
        <taxon>Pseudomonadati</taxon>
        <taxon>Bacteroidota</taxon>
        <taxon>Bacteroidia</taxon>
        <taxon>Bacteroidales</taxon>
        <taxon>Prevotellaceae</taxon>
        <taxon>Xylanibacter</taxon>
    </lineage>
</organism>
<dbReference type="InterPro" id="IPR003538">
    <property type="entry name" value="TonB"/>
</dbReference>
<dbReference type="EMBL" id="JABKKF010000008">
    <property type="protein sequence ID" value="NPD92493.1"/>
    <property type="molecule type" value="Genomic_DNA"/>
</dbReference>
<dbReference type="PANTHER" id="PTHR33446">
    <property type="entry name" value="PROTEIN TONB-RELATED"/>
    <property type="match status" value="1"/>
</dbReference>
<evidence type="ECO:0000256" key="5">
    <source>
        <dbReference type="ARBA" id="ARBA00022519"/>
    </source>
</evidence>
<gene>
    <name evidence="12" type="ORF">HPS56_09095</name>
</gene>
<feature type="chain" id="PRO_5045735996" evidence="10">
    <location>
        <begin position="18"/>
        <end position="246"/>
    </location>
</feature>
<evidence type="ECO:0000256" key="9">
    <source>
        <dbReference type="ARBA" id="ARBA00023136"/>
    </source>
</evidence>
<evidence type="ECO:0000256" key="3">
    <source>
        <dbReference type="ARBA" id="ARBA00022448"/>
    </source>
</evidence>
<dbReference type="InterPro" id="IPR051045">
    <property type="entry name" value="TonB-dependent_transducer"/>
</dbReference>
<keyword evidence="10" id="KW-0732">Signal</keyword>
<feature type="domain" description="TonB C-terminal" evidence="11">
    <location>
        <begin position="155"/>
        <end position="246"/>
    </location>
</feature>
<evidence type="ECO:0000256" key="10">
    <source>
        <dbReference type="SAM" id="SignalP"/>
    </source>
</evidence>
<comment type="similarity">
    <text evidence="2">Belongs to the TonB family.</text>
</comment>
<evidence type="ECO:0000313" key="13">
    <source>
        <dbReference type="Proteomes" id="UP000714420"/>
    </source>
</evidence>
<dbReference type="PROSITE" id="PS52015">
    <property type="entry name" value="TONB_CTD"/>
    <property type="match status" value="2"/>
</dbReference>